<evidence type="ECO:0000256" key="1">
    <source>
        <dbReference type="ARBA" id="ARBA00008655"/>
    </source>
</evidence>
<dbReference type="Pfam" id="PF01553">
    <property type="entry name" value="Acyltransferase"/>
    <property type="match status" value="1"/>
</dbReference>
<keyword evidence="4" id="KW-1133">Transmembrane helix</keyword>
<evidence type="ECO:0000256" key="4">
    <source>
        <dbReference type="SAM" id="Phobius"/>
    </source>
</evidence>
<gene>
    <name evidence="6" type="ORF">NECHADRAFT_74458</name>
</gene>
<dbReference type="KEGG" id="nhe:NECHADRAFT_74458"/>
<dbReference type="GO" id="GO:0012505">
    <property type="term" value="C:endomembrane system"/>
    <property type="evidence" value="ECO:0007669"/>
    <property type="project" value="TreeGrafter"/>
</dbReference>
<proteinExistence type="inferred from homology"/>
<evidence type="ECO:0000313" key="7">
    <source>
        <dbReference type="Proteomes" id="UP000005206"/>
    </source>
</evidence>
<dbReference type="HOGENOM" id="CLU_041844_6_0_1"/>
<dbReference type="VEuPathDB" id="FungiDB:NECHADRAFT_74458"/>
<sequence length="303" mass="34828">MAQSSSTLRNHLRGIVLTAPWVVYLFLADAVLSLLLPLKLFSPRLVYDASSQVARSVWAWIQLIFTRANRAHISISGDALPHGESAIVVSNHVAWSDFYLIQALAMKAGMLGRCRYFAKAQLRFVPFLGWGLWAMGMPLVSRNWLRDKNELDHVFSDMVQKAFPTWLISFSEGTRFTPAKYQESIDFCRLANRRQPRNLLYPRTKGFIATVQHLRQAPHVKAVYDLTIAYQHQGTFQRAPSMWETLSTPGLSERGGYKFHVHVRRFPIEALPAKDEELAAWLEELWTEKGMILEAQEEQWLNR</sequence>
<protein>
    <recommendedName>
        <fullName evidence="5">Phospholipid/glycerol acyltransferase domain-containing protein</fullName>
    </recommendedName>
</protein>
<keyword evidence="4" id="KW-0812">Transmembrane</keyword>
<dbReference type="RefSeq" id="XP_003053379.1">
    <property type="nucleotide sequence ID" value="XM_003053333.1"/>
</dbReference>
<dbReference type="AlphaFoldDB" id="C7YK23"/>
<evidence type="ECO:0000259" key="5">
    <source>
        <dbReference type="SMART" id="SM00563"/>
    </source>
</evidence>
<dbReference type="InParanoid" id="C7YK23"/>
<dbReference type="SUPFAM" id="SSF69593">
    <property type="entry name" value="Glycerol-3-phosphate (1)-acyltransferase"/>
    <property type="match status" value="1"/>
</dbReference>
<keyword evidence="3" id="KW-0012">Acyltransferase</keyword>
<dbReference type="Proteomes" id="UP000005206">
    <property type="component" value="Chromosome 1"/>
</dbReference>
<feature type="domain" description="Phospholipid/glycerol acyltransferase" evidence="5">
    <location>
        <begin position="86"/>
        <end position="208"/>
    </location>
</feature>
<comment type="similarity">
    <text evidence="1">Belongs to the 1-acyl-sn-glycerol-3-phosphate acyltransferase family.</text>
</comment>
<keyword evidence="2" id="KW-0808">Transferase</keyword>
<evidence type="ECO:0000256" key="2">
    <source>
        <dbReference type="ARBA" id="ARBA00022679"/>
    </source>
</evidence>
<dbReference type="SMART" id="SM00563">
    <property type="entry name" value="PlsC"/>
    <property type="match status" value="1"/>
</dbReference>
<accession>C7YK23</accession>
<keyword evidence="7" id="KW-1185">Reference proteome</keyword>
<dbReference type="Pfam" id="PF16076">
    <property type="entry name" value="Acyltransf_C"/>
    <property type="match status" value="1"/>
</dbReference>
<dbReference type="PANTHER" id="PTHR10983:SF24">
    <property type="entry name" value="1-ACYLGLYCEROL-3-PHOSPHATE O-ACYLTRANSFERASE 3, ISOFORM E-RELATED"/>
    <property type="match status" value="1"/>
</dbReference>
<evidence type="ECO:0000313" key="6">
    <source>
        <dbReference type="EMBL" id="EEU47666.1"/>
    </source>
</evidence>
<dbReference type="GO" id="GO:0003841">
    <property type="term" value="F:1-acylglycerol-3-phosphate O-acyltransferase activity"/>
    <property type="evidence" value="ECO:0007669"/>
    <property type="project" value="TreeGrafter"/>
</dbReference>
<name>C7YK23_FUSV7</name>
<feature type="transmembrane region" description="Helical" evidence="4">
    <location>
        <begin position="12"/>
        <end position="36"/>
    </location>
</feature>
<evidence type="ECO:0000256" key="3">
    <source>
        <dbReference type="ARBA" id="ARBA00023315"/>
    </source>
</evidence>
<dbReference type="GeneID" id="9664018"/>
<keyword evidence="4" id="KW-0472">Membrane</keyword>
<organism evidence="6 7">
    <name type="scientific">Fusarium vanettenii (strain ATCC MYA-4622 / CBS 123669 / FGSC 9596 / NRRL 45880 / 77-13-4)</name>
    <name type="common">Fusarium solani subsp. pisi</name>
    <dbReference type="NCBI Taxonomy" id="660122"/>
    <lineage>
        <taxon>Eukaryota</taxon>
        <taxon>Fungi</taxon>
        <taxon>Dikarya</taxon>
        <taxon>Ascomycota</taxon>
        <taxon>Pezizomycotina</taxon>
        <taxon>Sordariomycetes</taxon>
        <taxon>Hypocreomycetidae</taxon>
        <taxon>Hypocreales</taxon>
        <taxon>Nectriaceae</taxon>
        <taxon>Fusarium</taxon>
        <taxon>Fusarium solani species complex</taxon>
        <taxon>Fusarium vanettenii</taxon>
    </lineage>
</organism>
<dbReference type="EMBL" id="GG698896">
    <property type="protein sequence ID" value="EEU47666.1"/>
    <property type="molecule type" value="Genomic_DNA"/>
</dbReference>
<reference evidence="6 7" key="1">
    <citation type="journal article" date="2009" name="PLoS Genet.">
        <title>The genome of Nectria haematococca: contribution of supernumerary chromosomes to gene expansion.</title>
        <authorList>
            <person name="Coleman J.J."/>
            <person name="Rounsley S.D."/>
            <person name="Rodriguez-Carres M."/>
            <person name="Kuo A."/>
            <person name="Wasmann C.C."/>
            <person name="Grimwood J."/>
            <person name="Schmutz J."/>
            <person name="Taga M."/>
            <person name="White G.J."/>
            <person name="Zhou S."/>
            <person name="Schwartz D.C."/>
            <person name="Freitag M."/>
            <person name="Ma L.J."/>
            <person name="Danchin E.G."/>
            <person name="Henrissat B."/>
            <person name="Coutinho P.M."/>
            <person name="Nelson D.R."/>
            <person name="Straney D."/>
            <person name="Napoli C.A."/>
            <person name="Barker B.M."/>
            <person name="Gribskov M."/>
            <person name="Rep M."/>
            <person name="Kroken S."/>
            <person name="Molnar I."/>
            <person name="Rensing C."/>
            <person name="Kennell J.C."/>
            <person name="Zamora J."/>
            <person name="Farman M.L."/>
            <person name="Selker E.U."/>
            <person name="Salamov A."/>
            <person name="Shapiro H."/>
            <person name="Pangilinan J."/>
            <person name="Lindquist E."/>
            <person name="Lamers C."/>
            <person name="Grigoriev I.V."/>
            <person name="Geiser D.M."/>
            <person name="Covert S.F."/>
            <person name="Temporini E."/>
            <person name="Vanetten H.D."/>
        </authorList>
    </citation>
    <scope>NUCLEOTIDE SEQUENCE [LARGE SCALE GENOMIC DNA]</scope>
    <source>
        <strain evidence="7">ATCC MYA-4622 / CBS 123669 / FGSC 9596 / NRRL 45880 / 77-13-4</strain>
    </source>
</reference>
<dbReference type="OrthoDB" id="189226at2759"/>
<dbReference type="eggNOG" id="KOG1505">
    <property type="taxonomic scope" value="Eukaryota"/>
</dbReference>
<dbReference type="InterPro" id="IPR002123">
    <property type="entry name" value="Plipid/glycerol_acylTrfase"/>
</dbReference>
<dbReference type="PANTHER" id="PTHR10983">
    <property type="entry name" value="1-ACYLGLYCEROL-3-PHOSPHATE ACYLTRANSFERASE-RELATED"/>
    <property type="match status" value="1"/>
</dbReference>
<dbReference type="STRING" id="660122.C7YK23"/>
<dbReference type="CDD" id="cd07990">
    <property type="entry name" value="LPLAT_LCLAT1-like"/>
    <property type="match status" value="1"/>
</dbReference>
<dbReference type="OMA" id="VANHVAW"/>
<dbReference type="InterPro" id="IPR032098">
    <property type="entry name" value="Acyltransf_C"/>
</dbReference>